<evidence type="ECO:0000313" key="1">
    <source>
        <dbReference type="EMBL" id="OYR12873.1"/>
    </source>
</evidence>
<gene>
    <name evidence="1" type="ORF">CEV32_1048</name>
</gene>
<organism evidence="1 2">
    <name type="scientific">Brucella rhizosphaerae</name>
    <dbReference type="NCBI Taxonomy" id="571254"/>
    <lineage>
        <taxon>Bacteria</taxon>
        <taxon>Pseudomonadati</taxon>
        <taxon>Pseudomonadota</taxon>
        <taxon>Alphaproteobacteria</taxon>
        <taxon>Hyphomicrobiales</taxon>
        <taxon>Brucellaceae</taxon>
        <taxon>Brucella/Ochrobactrum group</taxon>
        <taxon>Brucella</taxon>
    </lineage>
</organism>
<keyword evidence="2" id="KW-1185">Reference proteome</keyword>
<comment type="caution">
    <text evidence="1">The sequence shown here is derived from an EMBL/GenBank/DDBJ whole genome shotgun (WGS) entry which is preliminary data.</text>
</comment>
<dbReference type="Proteomes" id="UP000216345">
    <property type="component" value="Unassembled WGS sequence"/>
</dbReference>
<dbReference type="EMBL" id="NNRK01000029">
    <property type="protein sequence ID" value="OYR12873.1"/>
    <property type="molecule type" value="Genomic_DNA"/>
</dbReference>
<proteinExistence type="predicted"/>
<sequence>MKQSGLSPCERHVGPFHVVCRSMIWKSENRFSDKIMVR</sequence>
<reference evidence="1 2" key="1">
    <citation type="submission" date="2017-07" db="EMBL/GenBank/DDBJ databases">
        <title>Phylogenetic study on the rhizospheric bacterium Ochrobactrum sp. A44.</title>
        <authorList>
            <person name="Krzyzanowska D.M."/>
            <person name="Ossowicki A."/>
            <person name="Rajewska M."/>
            <person name="Maciag T."/>
            <person name="Kaczynski Z."/>
            <person name="Czerwicka M."/>
            <person name="Jafra S."/>
        </authorList>
    </citation>
    <scope>NUCLEOTIDE SEQUENCE [LARGE SCALE GENOMIC DNA]</scope>
    <source>
        <strain evidence="1 2">PR17</strain>
    </source>
</reference>
<name>A0A256FDJ3_9HYPH</name>
<evidence type="ECO:0000313" key="2">
    <source>
        <dbReference type="Proteomes" id="UP000216345"/>
    </source>
</evidence>
<protein>
    <submittedName>
        <fullName evidence="1">Uncharacterized protein</fullName>
    </submittedName>
</protein>
<accession>A0A256FDJ3</accession>
<dbReference type="AlphaFoldDB" id="A0A256FDJ3"/>